<accession>A0A250IFK0</accession>
<evidence type="ECO:0000313" key="2">
    <source>
        <dbReference type="EMBL" id="ATB30599.1"/>
    </source>
</evidence>
<dbReference type="KEGG" id="mbd:MEBOL_004060"/>
<keyword evidence="1" id="KW-0732">Signal</keyword>
<dbReference type="Proteomes" id="UP000217289">
    <property type="component" value="Chromosome"/>
</dbReference>
<dbReference type="RefSeq" id="WP_218920933.1">
    <property type="nucleotide sequence ID" value="NZ_CP022163.1"/>
</dbReference>
<dbReference type="EMBL" id="CP022163">
    <property type="protein sequence ID" value="ATB30599.1"/>
    <property type="molecule type" value="Genomic_DNA"/>
</dbReference>
<feature type="chain" id="PRO_5012422446" evidence="1">
    <location>
        <begin position="23"/>
        <end position="47"/>
    </location>
</feature>
<organism evidence="2 3">
    <name type="scientific">Melittangium boletus DSM 14713</name>
    <dbReference type="NCBI Taxonomy" id="1294270"/>
    <lineage>
        <taxon>Bacteria</taxon>
        <taxon>Pseudomonadati</taxon>
        <taxon>Myxococcota</taxon>
        <taxon>Myxococcia</taxon>
        <taxon>Myxococcales</taxon>
        <taxon>Cystobacterineae</taxon>
        <taxon>Archangiaceae</taxon>
        <taxon>Melittangium</taxon>
    </lineage>
</organism>
<name>A0A250IFK0_9BACT</name>
<sequence length="47" mass="5435">MKNHLSKTSWALCTAFALNANAAPFVDTFDQFIHPQGHRDEYDRRGR</sequence>
<gene>
    <name evidence="2" type="ORF">MEBOL_004060</name>
</gene>
<protein>
    <submittedName>
        <fullName evidence="2">Uncharacterized protein</fullName>
    </submittedName>
</protein>
<keyword evidence="3" id="KW-1185">Reference proteome</keyword>
<proteinExistence type="predicted"/>
<feature type="signal peptide" evidence="1">
    <location>
        <begin position="1"/>
        <end position="22"/>
    </location>
</feature>
<reference evidence="2 3" key="1">
    <citation type="submission" date="2017-06" db="EMBL/GenBank/DDBJ databases">
        <authorList>
            <person name="Kim H.J."/>
            <person name="Triplett B.A."/>
        </authorList>
    </citation>
    <scope>NUCLEOTIDE SEQUENCE [LARGE SCALE GENOMIC DNA]</scope>
    <source>
        <strain evidence="2 3">DSM 14713</strain>
    </source>
</reference>
<dbReference type="AlphaFoldDB" id="A0A250IFK0"/>
<evidence type="ECO:0000256" key="1">
    <source>
        <dbReference type="SAM" id="SignalP"/>
    </source>
</evidence>
<evidence type="ECO:0000313" key="3">
    <source>
        <dbReference type="Proteomes" id="UP000217289"/>
    </source>
</evidence>